<organism evidence="1">
    <name type="scientific">marine metagenome</name>
    <dbReference type="NCBI Taxonomy" id="408172"/>
    <lineage>
        <taxon>unclassified sequences</taxon>
        <taxon>metagenomes</taxon>
        <taxon>ecological metagenomes</taxon>
    </lineage>
</organism>
<feature type="non-terminal residue" evidence="1">
    <location>
        <position position="1"/>
    </location>
</feature>
<gene>
    <name evidence="1" type="ORF">METZ01_LOCUS45233</name>
</gene>
<reference evidence="1" key="1">
    <citation type="submission" date="2018-05" db="EMBL/GenBank/DDBJ databases">
        <authorList>
            <person name="Lanie J.A."/>
            <person name="Ng W.-L."/>
            <person name="Kazmierczak K.M."/>
            <person name="Andrzejewski T.M."/>
            <person name="Davidsen T.M."/>
            <person name="Wayne K.J."/>
            <person name="Tettelin H."/>
            <person name="Glass J.I."/>
            <person name="Rusch D."/>
            <person name="Podicherti R."/>
            <person name="Tsui H.-C.T."/>
            <person name="Winkler M.E."/>
        </authorList>
    </citation>
    <scope>NUCLEOTIDE SEQUENCE</scope>
</reference>
<name>A0A381RN03_9ZZZZ</name>
<accession>A0A381RN03</accession>
<protein>
    <submittedName>
        <fullName evidence="1">Uncharacterized protein</fullName>
    </submittedName>
</protein>
<dbReference type="AlphaFoldDB" id="A0A381RN03"/>
<evidence type="ECO:0000313" key="1">
    <source>
        <dbReference type="EMBL" id="SUZ92379.1"/>
    </source>
</evidence>
<proteinExistence type="predicted"/>
<dbReference type="EMBL" id="UINC01002053">
    <property type="protein sequence ID" value="SUZ92379.1"/>
    <property type="molecule type" value="Genomic_DNA"/>
</dbReference>
<sequence>YFMTNLPKASGLVFSENHLINLYYINELYQNIAIEVSSRLKGIYGLDLSFTSGIWGGTYLIAKPNGLSRRRIWRLYSIVNLPQNSSLDKQENMEKLVAVYADVYKEAFAPYQIELDLKMWGGTLPHSNKSKPSLTMHMEDATERVRWLRTFFVWNKVPWEESIISDMVRIIKEYKPFFNLKKGPVKKDPKDIKYLLQDIIIIYRTIENACSKDFREHAAPIIERMMQAFMEGLHDPEKINEHYQMVFNNALIYGFEESLGGPFKKQGLDIKAIETWPVEKINWIPEELKEKLIPPIQNIFKGFRKELEAVSDS</sequence>